<accession>A0A7X0F0F9</accession>
<evidence type="ECO:0000313" key="1">
    <source>
        <dbReference type="EMBL" id="MBB6351257.1"/>
    </source>
</evidence>
<dbReference type="EMBL" id="JACHJB010000004">
    <property type="protein sequence ID" value="MBB6351257.1"/>
    <property type="molecule type" value="Genomic_DNA"/>
</dbReference>
<evidence type="ECO:0000313" key="2">
    <source>
        <dbReference type="Proteomes" id="UP000583800"/>
    </source>
</evidence>
<gene>
    <name evidence="1" type="ORF">FHU36_007840</name>
</gene>
<reference evidence="1 2" key="1">
    <citation type="submission" date="2020-08" db="EMBL/GenBank/DDBJ databases">
        <title>Sequencing the genomes of 1000 actinobacteria strains.</title>
        <authorList>
            <person name="Klenk H.-P."/>
        </authorList>
    </citation>
    <scope>NUCLEOTIDE SEQUENCE [LARGE SCALE GENOMIC DNA]</scope>
    <source>
        <strain evidence="1 2">DSM 45913</strain>
    </source>
</reference>
<comment type="caution">
    <text evidence="1">The sequence shown here is derived from an EMBL/GenBank/DDBJ whole genome shotgun (WGS) entry which is preliminary data.</text>
</comment>
<sequence length="116" mass="13041">MTTSEHVLRAELLTVGDFLAFDPTDDNPFAIAPADPNSSETPYRIWGQITHVVAKGLDWRPCSMRRAEVWFTCKFDAAGAATLIVGVDKNDDLLIRENYGPPLWMDYATTKPPWEI</sequence>
<dbReference type="RefSeq" id="WP_185089041.1">
    <property type="nucleotide sequence ID" value="NZ_JACHJB010000004.1"/>
</dbReference>
<dbReference type="Proteomes" id="UP000583800">
    <property type="component" value="Unassembled WGS sequence"/>
</dbReference>
<dbReference type="AlphaFoldDB" id="A0A7X0F0F9"/>
<protein>
    <submittedName>
        <fullName evidence="1">Uncharacterized protein</fullName>
    </submittedName>
</protein>
<keyword evidence="2" id="KW-1185">Reference proteome</keyword>
<organism evidence="1 2">
    <name type="scientific">Nonomuraea muscovyensis</name>
    <dbReference type="NCBI Taxonomy" id="1124761"/>
    <lineage>
        <taxon>Bacteria</taxon>
        <taxon>Bacillati</taxon>
        <taxon>Actinomycetota</taxon>
        <taxon>Actinomycetes</taxon>
        <taxon>Streptosporangiales</taxon>
        <taxon>Streptosporangiaceae</taxon>
        <taxon>Nonomuraea</taxon>
    </lineage>
</organism>
<proteinExistence type="predicted"/>
<name>A0A7X0F0F9_9ACTN</name>